<dbReference type="SMART" id="SM00409">
    <property type="entry name" value="IG"/>
    <property type="match status" value="1"/>
</dbReference>
<organism evidence="2 3">
    <name type="scientific">Pogonophryne albipinna</name>
    <dbReference type="NCBI Taxonomy" id="1090488"/>
    <lineage>
        <taxon>Eukaryota</taxon>
        <taxon>Metazoa</taxon>
        <taxon>Chordata</taxon>
        <taxon>Craniata</taxon>
        <taxon>Vertebrata</taxon>
        <taxon>Euteleostomi</taxon>
        <taxon>Actinopterygii</taxon>
        <taxon>Neopterygii</taxon>
        <taxon>Teleostei</taxon>
        <taxon>Neoteleostei</taxon>
        <taxon>Acanthomorphata</taxon>
        <taxon>Eupercaria</taxon>
        <taxon>Perciformes</taxon>
        <taxon>Notothenioidei</taxon>
        <taxon>Pogonophryne</taxon>
    </lineage>
</organism>
<dbReference type="GO" id="GO:0035723">
    <property type="term" value="P:interleukin-15-mediated signaling pathway"/>
    <property type="evidence" value="ECO:0007669"/>
    <property type="project" value="TreeGrafter"/>
</dbReference>
<dbReference type="GO" id="GO:0009897">
    <property type="term" value="C:external side of plasma membrane"/>
    <property type="evidence" value="ECO:0007669"/>
    <property type="project" value="TreeGrafter"/>
</dbReference>
<proteinExistence type="predicted"/>
<reference evidence="2" key="1">
    <citation type="submission" date="2022-11" db="EMBL/GenBank/DDBJ databases">
        <title>Chromosome-level genome of Pogonophryne albipinna.</title>
        <authorList>
            <person name="Jo E."/>
        </authorList>
    </citation>
    <scope>NUCLEOTIDE SEQUENCE</scope>
    <source>
        <strain evidence="2">SGF0006</strain>
        <tissue evidence="2">Muscle</tissue>
    </source>
</reference>
<dbReference type="GO" id="GO:0045121">
    <property type="term" value="C:membrane raft"/>
    <property type="evidence" value="ECO:0007669"/>
    <property type="project" value="TreeGrafter"/>
</dbReference>
<dbReference type="GO" id="GO:0070374">
    <property type="term" value="P:positive regulation of ERK1 and ERK2 cascade"/>
    <property type="evidence" value="ECO:0007669"/>
    <property type="project" value="TreeGrafter"/>
</dbReference>
<evidence type="ECO:0000259" key="1">
    <source>
        <dbReference type="PROSITE" id="PS50835"/>
    </source>
</evidence>
<dbReference type="Gene3D" id="2.60.40.10">
    <property type="entry name" value="Immunoglobulins"/>
    <property type="match status" value="1"/>
</dbReference>
<feature type="domain" description="Ig-like" evidence="1">
    <location>
        <begin position="36"/>
        <end position="125"/>
    </location>
</feature>
<dbReference type="InterPro" id="IPR013106">
    <property type="entry name" value="Ig_V-set"/>
</dbReference>
<dbReference type="CDD" id="cd00096">
    <property type="entry name" value="Ig"/>
    <property type="match status" value="1"/>
</dbReference>
<dbReference type="Proteomes" id="UP001219934">
    <property type="component" value="Unassembled WGS sequence"/>
</dbReference>
<dbReference type="SUPFAM" id="SSF48726">
    <property type="entry name" value="Immunoglobulin"/>
    <property type="match status" value="1"/>
</dbReference>
<dbReference type="PROSITE" id="PS50835">
    <property type="entry name" value="IG_LIKE"/>
    <property type="match status" value="1"/>
</dbReference>
<dbReference type="InterPro" id="IPR007110">
    <property type="entry name" value="Ig-like_dom"/>
</dbReference>
<evidence type="ECO:0000313" key="2">
    <source>
        <dbReference type="EMBL" id="KAJ4929130.1"/>
    </source>
</evidence>
<keyword evidence="3" id="KW-1185">Reference proteome</keyword>
<evidence type="ECO:0000313" key="3">
    <source>
        <dbReference type="Proteomes" id="UP001219934"/>
    </source>
</evidence>
<dbReference type="GO" id="GO:0042110">
    <property type="term" value="P:T cell activation"/>
    <property type="evidence" value="ECO:0007669"/>
    <property type="project" value="TreeGrafter"/>
</dbReference>
<dbReference type="InterPro" id="IPR036179">
    <property type="entry name" value="Ig-like_dom_sf"/>
</dbReference>
<dbReference type="GO" id="GO:0042289">
    <property type="term" value="F:MHC class II protein binding"/>
    <property type="evidence" value="ECO:0007669"/>
    <property type="project" value="TreeGrafter"/>
</dbReference>
<dbReference type="AlphaFoldDB" id="A0AAD6FCR7"/>
<dbReference type="GO" id="GO:1990782">
    <property type="term" value="F:protein tyrosine kinase binding"/>
    <property type="evidence" value="ECO:0007669"/>
    <property type="project" value="TreeGrafter"/>
</dbReference>
<gene>
    <name evidence="2" type="ORF">JOQ06_004749</name>
</gene>
<dbReference type="PANTHER" id="PTHR11422:SF5">
    <property type="entry name" value="DIVERSE IMMUNOGLOBULIN DOMAIN-CONTAINING PROTEIN 1.1 ISOFORM X1-RELATED"/>
    <property type="match status" value="1"/>
</dbReference>
<dbReference type="Pfam" id="PF07686">
    <property type="entry name" value="V-set"/>
    <property type="match status" value="1"/>
</dbReference>
<name>A0AAD6FCR7_9TELE</name>
<dbReference type="EMBL" id="JAPTMU010000017">
    <property type="protein sequence ID" value="KAJ4929130.1"/>
    <property type="molecule type" value="Genomic_DNA"/>
</dbReference>
<comment type="caution">
    <text evidence="2">The sequence shown here is derived from an EMBL/GenBank/DDBJ whole genome shotgun (WGS) entry which is preliminary data.</text>
</comment>
<dbReference type="PANTHER" id="PTHR11422">
    <property type="entry name" value="T-CELL SURFACE GLYCOPROTEIN CD4"/>
    <property type="match status" value="1"/>
</dbReference>
<accession>A0AAD6FCR7</accession>
<dbReference type="InterPro" id="IPR013783">
    <property type="entry name" value="Ig-like_fold"/>
</dbReference>
<sequence length="155" mass="17397">MDELKQIKKSSLLILLLQFTGAAIGQRFLYLSVRAGDEATLPCDNMIQECESTTWLFRGPGRTAAVALVRGGQIGNHAKSDRLRVTEKCSLVIKKVTDMDAGQYSCRQYNKVNEQQGSDSQVYLSVVTMTEQQDNDRIWISCSVSTYGRCRHQVK</sequence>
<dbReference type="InterPro" id="IPR003599">
    <property type="entry name" value="Ig_sub"/>
</dbReference>
<protein>
    <recommendedName>
        <fullName evidence="1">Ig-like domain-containing protein</fullName>
    </recommendedName>
</protein>